<dbReference type="Proteomes" id="UP001168877">
    <property type="component" value="Unassembled WGS sequence"/>
</dbReference>
<feature type="region of interest" description="Disordered" evidence="1">
    <location>
        <begin position="86"/>
        <end position="109"/>
    </location>
</feature>
<evidence type="ECO:0000313" key="2">
    <source>
        <dbReference type="EMBL" id="KAK0581629.1"/>
    </source>
</evidence>
<evidence type="ECO:0000256" key="1">
    <source>
        <dbReference type="SAM" id="MobiDB-lite"/>
    </source>
</evidence>
<comment type="caution">
    <text evidence="2">The sequence shown here is derived from an EMBL/GenBank/DDBJ whole genome shotgun (WGS) entry which is preliminary data.</text>
</comment>
<evidence type="ECO:0000313" key="3">
    <source>
        <dbReference type="Proteomes" id="UP001168877"/>
    </source>
</evidence>
<protein>
    <submittedName>
        <fullName evidence="2">Uncharacterized protein</fullName>
    </submittedName>
</protein>
<feature type="compositionally biased region" description="Polar residues" evidence="1">
    <location>
        <begin position="86"/>
        <end position="101"/>
    </location>
</feature>
<name>A0AA39RWQ2_ACESA</name>
<dbReference type="EMBL" id="JAUESC010000384">
    <property type="protein sequence ID" value="KAK0581629.1"/>
    <property type="molecule type" value="Genomic_DNA"/>
</dbReference>
<sequence length="154" mass="16334">MNDDGAVSEFQDDRLKSLADKTSGVGKFQQVVMEECIVLGSNVPVGESLAVYNDIGDVLNKVGDIVHVEGVQDSVQVGDGSWRQQSVVSSGHSVEDSTQVGSHEGERMAREARRNAGDIGMNKGGSSVESRILLAGGHTAFATKEEADVEVLEM</sequence>
<proteinExistence type="predicted"/>
<accession>A0AA39RWQ2</accession>
<gene>
    <name evidence="2" type="ORF">LWI29_016120</name>
</gene>
<organism evidence="2 3">
    <name type="scientific">Acer saccharum</name>
    <name type="common">Sugar maple</name>
    <dbReference type="NCBI Taxonomy" id="4024"/>
    <lineage>
        <taxon>Eukaryota</taxon>
        <taxon>Viridiplantae</taxon>
        <taxon>Streptophyta</taxon>
        <taxon>Embryophyta</taxon>
        <taxon>Tracheophyta</taxon>
        <taxon>Spermatophyta</taxon>
        <taxon>Magnoliopsida</taxon>
        <taxon>eudicotyledons</taxon>
        <taxon>Gunneridae</taxon>
        <taxon>Pentapetalae</taxon>
        <taxon>rosids</taxon>
        <taxon>malvids</taxon>
        <taxon>Sapindales</taxon>
        <taxon>Sapindaceae</taxon>
        <taxon>Hippocastanoideae</taxon>
        <taxon>Acereae</taxon>
        <taxon>Acer</taxon>
    </lineage>
</organism>
<reference evidence="2" key="1">
    <citation type="journal article" date="2022" name="Plant J.">
        <title>Strategies of tolerance reflected in two North American maple genomes.</title>
        <authorList>
            <person name="McEvoy S.L."/>
            <person name="Sezen U.U."/>
            <person name="Trouern-Trend A."/>
            <person name="McMahon S.M."/>
            <person name="Schaberg P.G."/>
            <person name="Yang J."/>
            <person name="Wegrzyn J.L."/>
            <person name="Swenson N.G."/>
        </authorList>
    </citation>
    <scope>NUCLEOTIDE SEQUENCE</scope>
    <source>
        <strain evidence="2">NS2018</strain>
    </source>
</reference>
<dbReference type="AlphaFoldDB" id="A0AA39RWQ2"/>
<keyword evidence="3" id="KW-1185">Reference proteome</keyword>
<reference evidence="2" key="2">
    <citation type="submission" date="2023-06" db="EMBL/GenBank/DDBJ databases">
        <authorList>
            <person name="Swenson N.G."/>
            <person name="Wegrzyn J.L."/>
            <person name="Mcevoy S.L."/>
        </authorList>
    </citation>
    <scope>NUCLEOTIDE SEQUENCE</scope>
    <source>
        <strain evidence="2">NS2018</strain>
        <tissue evidence="2">Leaf</tissue>
    </source>
</reference>